<reference evidence="2" key="1">
    <citation type="submission" date="2014-11" db="EMBL/GenBank/DDBJ databases">
        <authorList>
            <person name="Amaro Gonzalez C."/>
        </authorList>
    </citation>
    <scope>NUCLEOTIDE SEQUENCE</scope>
</reference>
<proteinExistence type="predicted"/>
<name>A0A0E9U129_ANGAN</name>
<feature type="compositionally biased region" description="Gly residues" evidence="1">
    <location>
        <begin position="11"/>
        <end position="22"/>
    </location>
</feature>
<evidence type="ECO:0000256" key="1">
    <source>
        <dbReference type="SAM" id="MobiDB-lite"/>
    </source>
</evidence>
<reference evidence="2" key="2">
    <citation type="journal article" date="2015" name="Fish Shellfish Immunol.">
        <title>Early steps in the European eel (Anguilla anguilla)-Vibrio vulnificus interaction in the gills: Role of the RtxA13 toxin.</title>
        <authorList>
            <person name="Callol A."/>
            <person name="Pajuelo D."/>
            <person name="Ebbesson L."/>
            <person name="Teles M."/>
            <person name="MacKenzie S."/>
            <person name="Amaro C."/>
        </authorList>
    </citation>
    <scope>NUCLEOTIDE SEQUENCE</scope>
</reference>
<accession>A0A0E9U129</accession>
<feature type="region of interest" description="Disordered" evidence="1">
    <location>
        <begin position="1"/>
        <end position="22"/>
    </location>
</feature>
<evidence type="ECO:0000313" key="2">
    <source>
        <dbReference type="EMBL" id="JAH58870.1"/>
    </source>
</evidence>
<dbReference type="EMBL" id="GBXM01049707">
    <property type="protein sequence ID" value="JAH58870.1"/>
    <property type="molecule type" value="Transcribed_RNA"/>
</dbReference>
<protein>
    <submittedName>
        <fullName evidence="2">Uncharacterized protein</fullName>
    </submittedName>
</protein>
<dbReference type="AlphaFoldDB" id="A0A0E9U129"/>
<organism evidence="2">
    <name type="scientific">Anguilla anguilla</name>
    <name type="common">European freshwater eel</name>
    <name type="synonym">Muraena anguilla</name>
    <dbReference type="NCBI Taxonomy" id="7936"/>
    <lineage>
        <taxon>Eukaryota</taxon>
        <taxon>Metazoa</taxon>
        <taxon>Chordata</taxon>
        <taxon>Craniata</taxon>
        <taxon>Vertebrata</taxon>
        <taxon>Euteleostomi</taxon>
        <taxon>Actinopterygii</taxon>
        <taxon>Neopterygii</taxon>
        <taxon>Teleostei</taxon>
        <taxon>Anguilliformes</taxon>
        <taxon>Anguillidae</taxon>
        <taxon>Anguilla</taxon>
    </lineage>
</organism>
<sequence>MSESFPPAGPAGAGLGLAGGDFSGTIVQGIKKV</sequence>